<protein>
    <submittedName>
        <fullName evidence="1">Uncharacterized protein</fullName>
    </submittedName>
</protein>
<dbReference type="Proteomes" id="UP000069620">
    <property type="component" value="Unassembled WGS sequence"/>
</dbReference>
<dbReference type="RefSeq" id="WP_062830871.1">
    <property type="nucleotide sequence ID" value="NZ_BCSX01000044.1"/>
</dbReference>
<organism evidence="1 2">
    <name type="scientific">Mycolicibacterium brisbanense</name>
    <dbReference type="NCBI Taxonomy" id="146020"/>
    <lineage>
        <taxon>Bacteria</taxon>
        <taxon>Bacillati</taxon>
        <taxon>Actinomycetota</taxon>
        <taxon>Actinomycetes</taxon>
        <taxon>Mycobacteriales</taxon>
        <taxon>Mycobacteriaceae</taxon>
        <taxon>Mycolicibacterium</taxon>
    </lineage>
</organism>
<reference evidence="2" key="2">
    <citation type="submission" date="2016-02" db="EMBL/GenBank/DDBJ databases">
        <title>Draft genome sequence of five rapidly growing Mycobacterium species.</title>
        <authorList>
            <person name="Katahira K."/>
            <person name="Gotou Y."/>
            <person name="Iida K."/>
            <person name="Ogura Y."/>
            <person name="Hayashi T."/>
        </authorList>
    </citation>
    <scope>NUCLEOTIDE SEQUENCE [LARGE SCALE GENOMIC DNA]</scope>
    <source>
        <strain evidence="2">JCM15654</strain>
    </source>
</reference>
<name>A0A100W374_9MYCO</name>
<evidence type="ECO:0000313" key="2">
    <source>
        <dbReference type="Proteomes" id="UP000069620"/>
    </source>
</evidence>
<dbReference type="EMBL" id="BCSX01000044">
    <property type="protein sequence ID" value="GAS90820.1"/>
    <property type="molecule type" value="Genomic_DNA"/>
</dbReference>
<comment type="caution">
    <text evidence="1">The sequence shown here is derived from an EMBL/GenBank/DDBJ whole genome shotgun (WGS) entry which is preliminary data.</text>
</comment>
<dbReference type="AlphaFoldDB" id="A0A100W374"/>
<reference evidence="2" key="1">
    <citation type="journal article" date="2016" name="Genome Announc.">
        <title>Draft Genome Sequences of Five Rapidly Growing Mycobacterium Species, M. thermoresistibile, M. fortuitum subsp. acetamidolyticum, M. canariasense, M. brisbanense, and M. novocastrense.</title>
        <authorList>
            <person name="Katahira K."/>
            <person name="Ogura Y."/>
            <person name="Gotoh Y."/>
            <person name="Hayashi T."/>
        </authorList>
    </citation>
    <scope>NUCLEOTIDE SEQUENCE [LARGE SCALE GENOMIC DNA]</scope>
    <source>
        <strain evidence="2">JCM15654</strain>
    </source>
</reference>
<keyword evidence="2" id="KW-1185">Reference proteome</keyword>
<accession>A0A100W374</accession>
<sequence>MNRHRPRRPRKDGAALRYLALWRLEVERAERLHRSGGYVYRGPIGCPCCDGQIWDDSRDRLEALIRRRGKHAHKLRVEVQRLDGRFRAVTVERDAWASAPWWLRREPWD</sequence>
<proteinExistence type="predicted"/>
<dbReference type="OrthoDB" id="3827458at2"/>
<gene>
    <name evidence="1" type="ORF">RMCB_4916</name>
</gene>
<evidence type="ECO:0000313" key="1">
    <source>
        <dbReference type="EMBL" id="GAS90820.1"/>
    </source>
</evidence>